<feature type="repeat" description="PPR" evidence="2">
    <location>
        <begin position="316"/>
        <end position="350"/>
    </location>
</feature>
<accession>A0A7I8L0D2</accession>
<organism evidence="5 6">
    <name type="scientific">Spirodela intermedia</name>
    <name type="common">Intermediate duckweed</name>
    <dbReference type="NCBI Taxonomy" id="51605"/>
    <lineage>
        <taxon>Eukaryota</taxon>
        <taxon>Viridiplantae</taxon>
        <taxon>Streptophyta</taxon>
        <taxon>Embryophyta</taxon>
        <taxon>Tracheophyta</taxon>
        <taxon>Spermatophyta</taxon>
        <taxon>Magnoliopsida</taxon>
        <taxon>Liliopsida</taxon>
        <taxon>Araceae</taxon>
        <taxon>Lemnoideae</taxon>
        <taxon>Spirodela</taxon>
    </lineage>
</organism>
<feature type="repeat" description="PPR" evidence="2">
    <location>
        <begin position="75"/>
        <end position="112"/>
    </location>
</feature>
<dbReference type="Gene3D" id="1.25.40.10">
    <property type="entry name" value="Tetratricopeptide repeat domain"/>
    <property type="match status" value="4"/>
</dbReference>
<dbReference type="InterPro" id="IPR032867">
    <property type="entry name" value="DYW_dom"/>
</dbReference>
<reference evidence="5" key="1">
    <citation type="submission" date="2020-02" db="EMBL/GenBank/DDBJ databases">
        <authorList>
            <person name="Scholz U."/>
            <person name="Mascher M."/>
            <person name="Fiebig A."/>
        </authorList>
    </citation>
    <scope>NUCLEOTIDE SEQUENCE</scope>
</reference>
<feature type="region of interest" description="Disordered" evidence="3">
    <location>
        <begin position="1"/>
        <end position="20"/>
    </location>
</feature>
<dbReference type="GO" id="GO:0003723">
    <property type="term" value="F:RNA binding"/>
    <property type="evidence" value="ECO:0007669"/>
    <property type="project" value="InterPro"/>
</dbReference>
<dbReference type="InterPro" id="IPR011990">
    <property type="entry name" value="TPR-like_helical_dom_sf"/>
</dbReference>
<gene>
    <name evidence="5" type="ORF">SI8410_10013900</name>
</gene>
<dbReference type="Pfam" id="PF01535">
    <property type="entry name" value="PPR"/>
    <property type="match status" value="2"/>
</dbReference>
<feature type="repeat" description="PPR" evidence="2">
    <location>
        <begin position="489"/>
        <end position="524"/>
    </location>
</feature>
<evidence type="ECO:0000256" key="1">
    <source>
        <dbReference type="ARBA" id="ARBA00022737"/>
    </source>
</evidence>
<evidence type="ECO:0000313" key="5">
    <source>
        <dbReference type="EMBL" id="CAA7403222.1"/>
    </source>
</evidence>
<dbReference type="PANTHER" id="PTHR47926:SF386">
    <property type="entry name" value="PENTATRICOPEPTIDE REPEAT-CONTAINING PROTEIN"/>
    <property type="match status" value="1"/>
</dbReference>
<evidence type="ECO:0000313" key="6">
    <source>
        <dbReference type="Proteomes" id="UP000663760"/>
    </source>
</evidence>
<dbReference type="Pfam" id="PF20430">
    <property type="entry name" value="Eplus_motif"/>
    <property type="match status" value="1"/>
</dbReference>
<dbReference type="EMBL" id="LR746273">
    <property type="protein sequence ID" value="CAA7403222.1"/>
    <property type="molecule type" value="Genomic_DNA"/>
</dbReference>
<feature type="domain" description="DYW" evidence="4">
    <location>
        <begin position="669"/>
        <end position="761"/>
    </location>
</feature>
<keyword evidence="6" id="KW-1185">Reference proteome</keyword>
<proteinExistence type="predicted"/>
<feature type="repeat" description="PPR" evidence="2">
    <location>
        <begin position="179"/>
        <end position="213"/>
    </location>
</feature>
<dbReference type="PROSITE" id="PS51375">
    <property type="entry name" value="PPR"/>
    <property type="match status" value="7"/>
</dbReference>
<feature type="repeat" description="PPR" evidence="2">
    <location>
        <begin position="454"/>
        <end position="488"/>
    </location>
</feature>
<feature type="repeat" description="PPR" evidence="2">
    <location>
        <begin position="214"/>
        <end position="248"/>
    </location>
</feature>
<dbReference type="AlphaFoldDB" id="A0A7I8L0D2"/>
<dbReference type="GO" id="GO:0008270">
    <property type="term" value="F:zinc ion binding"/>
    <property type="evidence" value="ECO:0007669"/>
    <property type="project" value="InterPro"/>
</dbReference>
<dbReference type="Pfam" id="PF14432">
    <property type="entry name" value="DYW_deaminase"/>
    <property type="match status" value="1"/>
</dbReference>
<dbReference type="InterPro" id="IPR046849">
    <property type="entry name" value="E2_motif"/>
</dbReference>
<dbReference type="FunFam" id="1.25.40.10:FF:000344">
    <property type="entry name" value="Pentatricopeptide repeat-containing protein"/>
    <property type="match status" value="2"/>
</dbReference>
<dbReference type="InterPro" id="IPR046848">
    <property type="entry name" value="E_motif"/>
</dbReference>
<sequence length="761" mass="82730">MARRSLYQAADPAASPTASLPHSSYAHIRRSHALLLKSGDLASDDRLASKLLSFYSSLCRFPDAVLLLDDIRDPDPFCFSNLISALSKSPSVTDASSALALFRRMLRGGLPPDRFVLPSVLKACAALQSDLAGPQVHALASVSGCAGDSFVQTSLVHLYLRCDRTLDAQRVFERMTNQSVVSWSAMVGGYARSGCVAEALRTFDLMRASGVEPNRVTWNGMIAGFSTSGLTRESARALRKMHSEGSRPDGSTVSSVLPAIADLEDGLAGMQAHAYIIKCNLESDDCVVTALVAMYGKCRLVEEMLRAFGGIGRKMEVGACNALVSGLSHNNRADEALRSFREFRDGGVKLNVISWTSIVACCSQNAEDTEALDLFGEMQAAGVRPNSVTISCVLPACANIAALGHGRSVHGFSIRNGMSEGVYVGSSLVDMYAKCGRIGDARRVFEAAAPSSRNVVSWNAMLGGYAMHGKAREAVELFDLMRMRAQKPDSVTFTCLLAACSQAGLLEQGLRYFETMSEDHGIAPRMEHYACVVSLLGRAGKLERAYALTQKMSLKPDACVWGALLGACKLHGDVALGEIAARKLFELEPGNVGNYVLLSNIYAAKGMRGGVDGVRDMMRAMGLKKNPGYSWIELKSRLHTLLAGDQSHPQMTQILERLEKLSVEMRKLGHQPSTDLVLQDVEEQDKEHILCGHSEKLAVALGLLSTPPGTPLRVIKNLRICIDCHSVVKFISRFEMREIFVRDTNRFHHFKDGECSCGDYW</sequence>
<dbReference type="GO" id="GO:0009451">
    <property type="term" value="P:RNA modification"/>
    <property type="evidence" value="ECO:0007669"/>
    <property type="project" value="InterPro"/>
</dbReference>
<dbReference type="InterPro" id="IPR002885">
    <property type="entry name" value="PPR_rpt"/>
</dbReference>
<dbReference type="Proteomes" id="UP000663760">
    <property type="component" value="Chromosome 10"/>
</dbReference>
<evidence type="ECO:0000256" key="3">
    <source>
        <dbReference type="SAM" id="MobiDB-lite"/>
    </source>
</evidence>
<protein>
    <recommendedName>
        <fullName evidence="4">DYW domain-containing protein</fullName>
    </recommendedName>
</protein>
<dbReference type="InterPro" id="IPR046960">
    <property type="entry name" value="PPR_At4g14850-like_plant"/>
</dbReference>
<evidence type="ECO:0000256" key="2">
    <source>
        <dbReference type="PROSITE-ProRule" id="PRU00708"/>
    </source>
</evidence>
<dbReference type="Pfam" id="PF20431">
    <property type="entry name" value="E_motif"/>
    <property type="match status" value="1"/>
</dbReference>
<dbReference type="OrthoDB" id="428658at2759"/>
<dbReference type="PANTHER" id="PTHR47926">
    <property type="entry name" value="PENTATRICOPEPTIDE REPEAT-CONTAINING PROTEIN"/>
    <property type="match status" value="1"/>
</dbReference>
<dbReference type="FunFam" id="1.25.40.10:FF:000366">
    <property type="entry name" value="Pentatricopeptide (PPR) repeat-containing protein"/>
    <property type="match status" value="1"/>
</dbReference>
<dbReference type="NCBIfam" id="TIGR00756">
    <property type="entry name" value="PPR"/>
    <property type="match status" value="5"/>
</dbReference>
<name>A0A7I8L0D2_SPIIN</name>
<keyword evidence="1" id="KW-0677">Repeat</keyword>
<dbReference type="Pfam" id="PF13041">
    <property type="entry name" value="PPR_2"/>
    <property type="match status" value="3"/>
</dbReference>
<feature type="repeat" description="PPR" evidence="2">
    <location>
        <begin position="351"/>
        <end position="385"/>
    </location>
</feature>
<evidence type="ECO:0000259" key="4">
    <source>
        <dbReference type="Pfam" id="PF14432"/>
    </source>
</evidence>